<proteinExistence type="inferred from homology"/>
<keyword evidence="8" id="KW-1185">Reference proteome</keyword>
<dbReference type="InterPro" id="IPR034686">
    <property type="entry name" value="Terpene_cyclase-like_2"/>
</dbReference>
<dbReference type="SUPFAM" id="SSF48576">
    <property type="entry name" value="Terpenoid synthases"/>
    <property type="match status" value="1"/>
</dbReference>
<dbReference type="GO" id="GO:0010333">
    <property type="term" value="F:terpene synthase activity"/>
    <property type="evidence" value="ECO:0007669"/>
    <property type="project" value="InterPro"/>
</dbReference>
<organism evidence="7 8">
    <name type="scientific">Gymnopilus dilepis</name>
    <dbReference type="NCBI Taxonomy" id="231916"/>
    <lineage>
        <taxon>Eukaryota</taxon>
        <taxon>Fungi</taxon>
        <taxon>Dikarya</taxon>
        <taxon>Basidiomycota</taxon>
        <taxon>Agaricomycotina</taxon>
        <taxon>Agaricomycetes</taxon>
        <taxon>Agaricomycetidae</taxon>
        <taxon>Agaricales</taxon>
        <taxon>Agaricineae</taxon>
        <taxon>Hymenogastraceae</taxon>
        <taxon>Gymnopilus</taxon>
    </lineage>
</organism>
<comment type="similarity">
    <text evidence="2 6">Belongs to the terpene synthase family.</text>
</comment>
<evidence type="ECO:0000256" key="5">
    <source>
        <dbReference type="ARBA" id="ARBA00023239"/>
    </source>
</evidence>
<dbReference type="PANTHER" id="PTHR35201:SF4">
    <property type="entry name" value="BETA-PINACENE SYNTHASE-RELATED"/>
    <property type="match status" value="1"/>
</dbReference>
<dbReference type="Proteomes" id="UP000284706">
    <property type="component" value="Unassembled WGS sequence"/>
</dbReference>
<keyword evidence="3 6" id="KW-0479">Metal-binding</keyword>
<gene>
    <name evidence="7" type="ORF">CVT26_013381</name>
</gene>
<reference evidence="7 8" key="1">
    <citation type="journal article" date="2018" name="Evol. Lett.">
        <title>Horizontal gene cluster transfer increased hallucinogenic mushroom diversity.</title>
        <authorList>
            <person name="Reynolds H.T."/>
            <person name="Vijayakumar V."/>
            <person name="Gluck-Thaler E."/>
            <person name="Korotkin H.B."/>
            <person name="Matheny P.B."/>
            <person name="Slot J.C."/>
        </authorList>
    </citation>
    <scope>NUCLEOTIDE SEQUENCE [LARGE SCALE GENOMIC DNA]</scope>
    <source>
        <strain evidence="7 8">SRW20</strain>
    </source>
</reference>
<name>A0A409VUY1_9AGAR</name>
<keyword evidence="4 6" id="KW-0460">Magnesium</keyword>
<dbReference type="STRING" id="231916.A0A409VUY1"/>
<dbReference type="SFLD" id="SFLDG01020">
    <property type="entry name" value="Terpene_Cyclase_Like_2"/>
    <property type="match status" value="1"/>
</dbReference>
<evidence type="ECO:0000313" key="8">
    <source>
        <dbReference type="Proteomes" id="UP000284706"/>
    </source>
</evidence>
<dbReference type="InParanoid" id="A0A409VUY1"/>
<dbReference type="GO" id="GO:0046872">
    <property type="term" value="F:metal ion binding"/>
    <property type="evidence" value="ECO:0007669"/>
    <property type="project" value="UniProtKB-KW"/>
</dbReference>
<dbReference type="OrthoDB" id="2861623at2759"/>
<dbReference type="AlphaFoldDB" id="A0A409VUY1"/>
<dbReference type="PANTHER" id="PTHR35201">
    <property type="entry name" value="TERPENE SYNTHASE"/>
    <property type="match status" value="1"/>
</dbReference>
<evidence type="ECO:0000256" key="3">
    <source>
        <dbReference type="ARBA" id="ARBA00022723"/>
    </source>
</evidence>
<dbReference type="EC" id="4.2.3.-" evidence="6"/>
<evidence type="ECO:0000256" key="2">
    <source>
        <dbReference type="ARBA" id="ARBA00006333"/>
    </source>
</evidence>
<dbReference type="GO" id="GO:0008299">
    <property type="term" value="P:isoprenoid biosynthetic process"/>
    <property type="evidence" value="ECO:0007669"/>
    <property type="project" value="UniProtKB-ARBA"/>
</dbReference>
<evidence type="ECO:0000256" key="6">
    <source>
        <dbReference type="RuleBase" id="RU366034"/>
    </source>
</evidence>
<comment type="caution">
    <text evidence="7">The sequence shown here is derived from an EMBL/GenBank/DDBJ whole genome shotgun (WGS) entry which is preliminary data.</text>
</comment>
<comment type="cofactor">
    <cofactor evidence="1 6">
        <name>Mg(2+)</name>
        <dbReference type="ChEBI" id="CHEBI:18420"/>
    </cofactor>
</comment>
<dbReference type="InterPro" id="IPR008949">
    <property type="entry name" value="Isoprenoid_synthase_dom_sf"/>
</dbReference>
<dbReference type="EMBL" id="NHYE01005554">
    <property type="protein sequence ID" value="PPQ70057.1"/>
    <property type="molecule type" value="Genomic_DNA"/>
</dbReference>
<protein>
    <recommendedName>
        <fullName evidence="6">Terpene synthase</fullName>
        <ecNumber evidence="6">4.2.3.-</ecNumber>
    </recommendedName>
</protein>
<sequence length="341" mass="38710">MSPSPRQFRLPNLLATCPLEDATNPHYRQASAASRAWINSYDIFTDRKRAFFVQGSNELLCSHVYWYAGCEELRTTCDFVNLLFVVDEVSDEQSGMDAAATGDVFLNAMRYPDWNDGSILAKITREFRARFISRAGPKNLRRFVDLCDKYTKCVAMEAELREKKKVADLASFIPLRRYNSAVLLCFALVEYILGIDLADEVYEDKTFLEAYWAACDHVCWANDVYSYDMEQSKGISGNNIVTVLMQENSSSLQETADQIGVRCGQFVETYISAKKRLSPKLGTDAARFIEAIGSWMIGNLAWSFETVRYFGPRHLEVKKTGIVVLRPREVPEDSSSDSDEE</sequence>
<dbReference type="Gene3D" id="1.10.600.10">
    <property type="entry name" value="Farnesyl Diphosphate Synthase"/>
    <property type="match status" value="1"/>
</dbReference>
<keyword evidence="5 6" id="KW-0456">Lyase</keyword>
<evidence type="ECO:0000313" key="7">
    <source>
        <dbReference type="EMBL" id="PPQ70057.1"/>
    </source>
</evidence>
<evidence type="ECO:0000256" key="1">
    <source>
        <dbReference type="ARBA" id="ARBA00001946"/>
    </source>
</evidence>
<dbReference type="SFLD" id="SFLDS00005">
    <property type="entry name" value="Isoprenoid_Synthase_Type_I"/>
    <property type="match status" value="1"/>
</dbReference>
<evidence type="ECO:0000256" key="4">
    <source>
        <dbReference type="ARBA" id="ARBA00022842"/>
    </source>
</evidence>
<accession>A0A409VUY1</accession>
<dbReference type="Pfam" id="PF19086">
    <property type="entry name" value="Terpene_syn_C_2"/>
    <property type="match status" value="1"/>
</dbReference>